<dbReference type="EMBL" id="RQTK01000510">
    <property type="protein sequence ID" value="RUS78435.1"/>
    <property type="molecule type" value="Genomic_DNA"/>
</dbReference>
<evidence type="ECO:0000313" key="3">
    <source>
        <dbReference type="Proteomes" id="UP000271974"/>
    </source>
</evidence>
<dbReference type="OrthoDB" id="5950777at2759"/>
<dbReference type="PANTHER" id="PTHR41161:SF1">
    <property type="entry name" value="PROTEIN NCBP2AS2"/>
    <property type="match status" value="1"/>
</dbReference>
<dbReference type="InterPro" id="IPR042407">
    <property type="entry name" value="NCBP2-AS2"/>
</dbReference>
<protein>
    <submittedName>
        <fullName evidence="2">Uncharacterized protein</fullName>
    </submittedName>
</protein>
<dbReference type="Proteomes" id="UP000271974">
    <property type="component" value="Unassembled WGS sequence"/>
</dbReference>
<keyword evidence="3" id="KW-1185">Reference proteome</keyword>
<reference evidence="2 3" key="1">
    <citation type="submission" date="2019-01" db="EMBL/GenBank/DDBJ databases">
        <title>A draft genome assembly of the solar-powered sea slug Elysia chlorotica.</title>
        <authorList>
            <person name="Cai H."/>
            <person name="Li Q."/>
            <person name="Fang X."/>
            <person name="Li J."/>
            <person name="Curtis N.E."/>
            <person name="Altenburger A."/>
            <person name="Shibata T."/>
            <person name="Feng M."/>
            <person name="Maeda T."/>
            <person name="Schwartz J.A."/>
            <person name="Shigenobu S."/>
            <person name="Lundholm N."/>
            <person name="Nishiyama T."/>
            <person name="Yang H."/>
            <person name="Hasebe M."/>
            <person name="Li S."/>
            <person name="Pierce S.K."/>
            <person name="Wang J."/>
        </authorList>
    </citation>
    <scope>NUCLEOTIDE SEQUENCE [LARGE SCALE GENOMIC DNA]</scope>
    <source>
        <strain evidence="2">EC2010</strain>
        <tissue evidence="2">Whole organism of an adult</tissue>
    </source>
</reference>
<accession>A0A3S1BYS8</accession>
<dbReference type="AlphaFoldDB" id="A0A3S1BYS8"/>
<dbReference type="PANTHER" id="PTHR41161">
    <property type="entry name" value="PROTEIN NCBP2AS2"/>
    <property type="match status" value="1"/>
</dbReference>
<comment type="caution">
    <text evidence="2">The sequence shown here is derived from an EMBL/GenBank/DDBJ whole genome shotgun (WGS) entry which is preliminary data.</text>
</comment>
<name>A0A3S1BYS8_ELYCH</name>
<feature type="region of interest" description="Disordered" evidence="1">
    <location>
        <begin position="99"/>
        <end position="121"/>
    </location>
</feature>
<gene>
    <name evidence="2" type="ORF">EGW08_013809</name>
</gene>
<evidence type="ECO:0000256" key="1">
    <source>
        <dbReference type="SAM" id="MobiDB-lite"/>
    </source>
</evidence>
<organism evidence="2 3">
    <name type="scientific">Elysia chlorotica</name>
    <name type="common">Eastern emerald elysia</name>
    <name type="synonym">Sea slug</name>
    <dbReference type="NCBI Taxonomy" id="188477"/>
    <lineage>
        <taxon>Eukaryota</taxon>
        <taxon>Metazoa</taxon>
        <taxon>Spiralia</taxon>
        <taxon>Lophotrochozoa</taxon>
        <taxon>Mollusca</taxon>
        <taxon>Gastropoda</taxon>
        <taxon>Heterobranchia</taxon>
        <taxon>Euthyneura</taxon>
        <taxon>Panpulmonata</taxon>
        <taxon>Sacoglossa</taxon>
        <taxon>Placobranchoidea</taxon>
        <taxon>Plakobranchidae</taxon>
        <taxon>Elysia</taxon>
    </lineage>
</organism>
<dbReference type="STRING" id="188477.A0A3S1BYS8"/>
<evidence type="ECO:0000313" key="2">
    <source>
        <dbReference type="EMBL" id="RUS78435.1"/>
    </source>
</evidence>
<sequence length="121" mass="13987">MPLRFILRYLMQNEQLVQKLADSAIIRGAARAAVAVFHKGKEIGENNLDKLRDNEALSRLQNEAQHSASKVKNTAERSVERTSNVLLTFLNNLEEEWKKGKRDIDEQKKREQAEKAKKDRE</sequence>
<proteinExistence type="predicted"/>